<gene>
    <name evidence="1" type="ORF">GGQ80_000870</name>
</gene>
<proteinExistence type="predicted"/>
<accession>A0A840F8P5</accession>
<comment type="caution">
    <text evidence="1">The sequence shown here is derived from an EMBL/GenBank/DDBJ whole genome shotgun (WGS) entry which is preliminary data.</text>
</comment>
<reference evidence="1 2" key="1">
    <citation type="submission" date="2020-08" db="EMBL/GenBank/DDBJ databases">
        <title>Genomic Encyclopedia of Type Strains, Phase IV (KMG-IV): sequencing the most valuable type-strain genomes for metagenomic binning, comparative biology and taxonomic classification.</title>
        <authorList>
            <person name="Goeker M."/>
        </authorList>
    </citation>
    <scope>NUCLEOTIDE SEQUENCE [LARGE SCALE GENOMIC DNA]</scope>
    <source>
        <strain evidence="1 2">YC6723</strain>
    </source>
</reference>
<organism evidence="1 2">
    <name type="scientific">Sphingomonas jinjuensis</name>
    <dbReference type="NCBI Taxonomy" id="535907"/>
    <lineage>
        <taxon>Bacteria</taxon>
        <taxon>Pseudomonadati</taxon>
        <taxon>Pseudomonadota</taxon>
        <taxon>Alphaproteobacteria</taxon>
        <taxon>Sphingomonadales</taxon>
        <taxon>Sphingomonadaceae</taxon>
        <taxon>Sphingomonas</taxon>
    </lineage>
</organism>
<keyword evidence="2" id="KW-1185">Reference proteome</keyword>
<dbReference type="Proteomes" id="UP000529795">
    <property type="component" value="Unassembled WGS sequence"/>
</dbReference>
<dbReference type="RefSeq" id="WP_183982664.1">
    <property type="nucleotide sequence ID" value="NZ_JACIEV010000002.1"/>
</dbReference>
<evidence type="ECO:0000313" key="2">
    <source>
        <dbReference type="Proteomes" id="UP000529795"/>
    </source>
</evidence>
<sequence>MPADERGYAERRATIITVAQPSIGVTTHVGRVAVISNAYYVATAEAASRSAELKIREQIRAESSVAPLRDALADFDVRSLALAATQRALVKLPWLKAEDPSLADGPPGVTAMLAMSVDKPRLVQIDYRYALSPDFAQIRVLAQISLRRRAQKPGANPDTSFRQVAVCVAPLRRPDYEHFKNVRIWSADRAKLARHALTDCFGRMANLIPYALNLTDQGLASLNAKTHLRAYGAGLYAPVIERDDADRQQLMLWSDGPVDIRPVP</sequence>
<dbReference type="EMBL" id="JACIEV010000002">
    <property type="protein sequence ID" value="MBB4152982.1"/>
    <property type="molecule type" value="Genomic_DNA"/>
</dbReference>
<evidence type="ECO:0000313" key="1">
    <source>
        <dbReference type="EMBL" id="MBB4152982.1"/>
    </source>
</evidence>
<protein>
    <submittedName>
        <fullName evidence="1">Uncharacterized protein</fullName>
    </submittedName>
</protein>
<name>A0A840F8P5_9SPHN</name>
<dbReference type="AlphaFoldDB" id="A0A840F8P5"/>